<sequence>MEIREWDSVYHKSYEDILSSIGNVRGIFVAYNSNIDAVKHIGAEDIEHLLMNVDISEVREKVFEYPRQIDSPSDLVARLIIAMRDGKAAEVPTNTTDIHDWLTDHLVFDSARMGGQAGIISNLLASMGVEKVITYVPWLSEEQAEYFVDSENLLFPVVENGELVLKHPKEAFDPDNSPKVNWILEFSKGMEVKFAGEHFVIPRDNRLIISSRPNWIRIEMDPELYEKIPQLKANIDGAILAGYQMIREEYEDGSTYMDYVEKAVSVIEELKEGNPDIRIHVEFTSIQNKVIRTAILNHIVRKHVHSLGLDTVEVANALNVLGFEELAYSVINKGENAIISLYEGAVKLLRDLKLERVHIHSLGFYICLVSKECPVSVEDHRNALLFGSTVAAAKASLGEILSLESTESGLKVPVSDEGHGELEKLEKHLVRSGMSSMEDFENGCICTPWYDAIIVPTKVVSEPVATVGIGDAISAASFVGFLSKLK</sequence>
<comment type="cofactor">
    <cofactor evidence="7">
        <name>Mg(2+)</name>
        <dbReference type="ChEBI" id="CHEBI:18420"/>
    </cofactor>
    <text evidence="7">Binds 1 Mg(2+) ion per subunit.</text>
</comment>
<evidence type="ECO:0000313" key="8">
    <source>
        <dbReference type="EMBL" id="KGK98126.1"/>
    </source>
</evidence>
<dbReference type="GO" id="GO:0000287">
    <property type="term" value="F:magnesium ion binding"/>
    <property type="evidence" value="ECO:0007669"/>
    <property type="project" value="InterPro"/>
</dbReference>
<keyword evidence="6 7" id="KW-0324">Glycolysis</keyword>
<dbReference type="InterPro" id="IPR007666">
    <property type="entry name" value="ADP_PFK/GK"/>
</dbReference>
<dbReference type="GO" id="GO:0006000">
    <property type="term" value="P:fructose metabolic process"/>
    <property type="evidence" value="ECO:0007669"/>
    <property type="project" value="InterPro"/>
</dbReference>
<dbReference type="Gene3D" id="3.30.1110.20">
    <property type="match status" value="1"/>
</dbReference>
<comment type="subcellular location">
    <subcellularLocation>
        <location evidence="7">Cytoplasm</location>
    </subcellularLocation>
</comment>
<dbReference type="PROSITE" id="PS51255">
    <property type="entry name" value="ADPK"/>
    <property type="match status" value="1"/>
</dbReference>
<dbReference type="InterPro" id="IPR011790">
    <property type="entry name" value="ADP_PFK_arc"/>
</dbReference>
<dbReference type="GO" id="GO:0008443">
    <property type="term" value="F:phosphofructokinase activity"/>
    <property type="evidence" value="ECO:0007669"/>
    <property type="project" value="InterPro"/>
</dbReference>
<dbReference type="HAMAP" id="MF_00561">
    <property type="entry name" value="ADP_PFKinase"/>
    <property type="match status" value="1"/>
</dbReference>
<dbReference type="EMBL" id="JRHO01000014">
    <property type="protein sequence ID" value="KGK98126.1"/>
    <property type="molecule type" value="Genomic_DNA"/>
</dbReference>
<dbReference type="Pfam" id="PF04587">
    <property type="entry name" value="ADP_PFK_GK"/>
    <property type="match status" value="1"/>
</dbReference>
<evidence type="ECO:0000313" key="9">
    <source>
        <dbReference type="Proteomes" id="UP000029859"/>
    </source>
</evidence>
<proteinExistence type="inferred from homology"/>
<name>A0A099T1Q1_METMT</name>
<evidence type="ECO:0000256" key="2">
    <source>
        <dbReference type="ARBA" id="ARBA00022679"/>
    </source>
</evidence>
<comment type="similarity">
    <text evidence="7">Belongs to the carbohydrate kinase PfkC family.</text>
</comment>
<dbReference type="Gene3D" id="3.40.1190.20">
    <property type="match status" value="1"/>
</dbReference>
<keyword evidence="2 7" id="KW-0808">Transferase</keyword>
<dbReference type="NCBIfam" id="TIGR02045">
    <property type="entry name" value="P_fruct_ADP"/>
    <property type="match status" value="1"/>
</dbReference>
<feature type="binding site" evidence="7">
    <location>
        <position position="282"/>
    </location>
    <ligand>
        <name>Mg(2+)</name>
        <dbReference type="ChEBI" id="CHEBI:18420"/>
    </ligand>
</feature>
<keyword evidence="9" id="KW-1185">Reference proteome</keyword>
<dbReference type="PIRSF" id="PIRSF015883">
    <property type="entry name" value="ADP-Pfk_glckin"/>
    <property type="match status" value="1"/>
</dbReference>
<dbReference type="InterPro" id="IPR029056">
    <property type="entry name" value="Ribokinase-like"/>
</dbReference>
<evidence type="ECO:0000256" key="3">
    <source>
        <dbReference type="ARBA" id="ARBA00022723"/>
    </source>
</evidence>
<dbReference type="UniPathway" id="UPA00109"/>
<evidence type="ECO:0000256" key="4">
    <source>
        <dbReference type="ARBA" id="ARBA00022777"/>
    </source>
</evidence>
<evidence type="ECO:0000256" key="6">
    <source>
        <dbReference type="ARBA" id="ARBA00023152"/>
    </source>
</evidence>
<dbReference type="PANTHER" id="PTHR21208">
    <property type="entry name" value="ADP-DEPENDENT GLUCOKINASE"/>
    <property type="match status" value="1"/>
</dbReference>
<keyword evidence="4 7" id="KW-0418">Kinase</keyword>
<comment type="function">
    <text evidence="7">Catalyzes the phosphorylation of fructose 6-phosphate to fructose 1,6-bisphosphate using ADP as the phosphate donor.</text>
</comment>
<evidence type="ECO:0000256" key="1">
    <source>
        <dbReference type="ARBA" id="ARBA00022490"/>
    </source>
</evidence>
<dbReference type="SUPFAM" id="SSF53613">
    <property type="entry name" value="Ribokinase-like"/>
    <property type="match status" value="1"/>
</dbReference>
<feature type="binding site" evidence="7">
    <location>
        <position position="471"/>
    </location>
    <ligand>
        <name>Mg(2+)</name>
        <dbReference type="ChEBI" id="CHEBI:18420"/>
    </ligand>
</feature>
<dbReference type="PANTHER" id="PTHR21208:SF1">
    <property type="entry name" value="ADP-DEPENDENT GLUCOKINASE"/>
    <property type="match status" value="1"/>
</dbReference>
<protein>
    <recommendedName>
        <fullName evidence="7">ADP-specific phosphofructokinase</fullName>
        <ecNumber evidence="7">2.7.1.146</ecNumber>
    </recommendedName>
    <alternativeName>
        <fullName evidence="7">ADP-dependent phosphofructokinase</fullName>
        <shortName evidence="7">ADP-Pfk</shortName>
    </alternativeName>
</protein>
<gene>
    <name evidence="7" type="primary">pfkC</name>
    <name evidence="8" type="ORF">LI82_10395</name>
</gene>
<comment type="pathway">
    <text evidence="7">Carbohydrate degradation; glycolysis.</text>
</comment>
<keyword evidence="1 7" id="KW-0963">Cytoplasm</keyword>
<dbReference type="RefSeq" id="WP_048195406.1">
    <property type="nucleotide sequence ID" value="NZ_CAAGSM010000001.1"/>
</dbReference>
<evidence type="ECO:0000256" key="7">
    <source>
        <dbReference type="HAMAP-Rule" id="MF_00561"/>
    </source>
</evidence>
<comment type="caution">
    <text evidence="8">The sequence shown here is derived from an EMBL/GenBank/DDBJ whole genome shotgun (WGS) entry which is preliminary data.</text>
</comment>
<keyword evidence="5 7" id="KW-0460">Magnesium</keyword>
<dbReference type="AlphaFoldDB" id="A0A099T1Q1"/>
<feature type="binding site" evidence="7">
    <location>
        <position position="313"/>
    </location>
    <ligand>
        <name>Mg(2+)</name>
        <dbReference type="ChEBI" id="CHEBI:18420"/>
    </ligand>
</feature>
<feature type="active site" description="Proton acceptor" evidence="7">
    <location>
        <position position="471"/>
    </location>
</feature>
<comment type="catalytic activity">
    <reaction evidence="7">
        <text>beta-D-fructose 6-phosphate + ADP = beta-D-fructose 1,6-bisphosphate + AMP + H(+)</text>
        <dbReference type="Rhea" id="RHEA:20105"/>
        <dbReference type="ChEBI" id="CHEBI:15378"/>
        <dbReference type="ChEBI" id="CHEBI:32966"/>
        <dbReference type="ChEBI" id="CHEBI:57634"/>
        <dbReference type="ChEBI" id="CHEBI:456215"/>
        <dbReference type="ChEBI" id="CHEBI:456216"/>
        <dbReference type="EC" id="2.7.1.146"/>
    </reaction>
</comment>
<evidence type="ECO:0000256" key="5">
    <source>
        <dbReference type="ARBA" id="ARBA00022842"/>
    </source>
</evidence>
<keyword evidence="3 7" id="KW-0479">Metal-binding</keyword>
<organism evidence="8 9">
    <name type="scientific">Methanococcoides methylutens</name>
    <dbReference type="NCBI Taxonomy" id="2226"/>
    <lineage>
        <taxon>Archaea</taxon>
        <taxon>Methanobacteriati</taxon>
        <taxon>Methanobacteriota</taxon>
        <taxon>Stenosarchaea group</taxon>
        <taxon>Methanomicrobia</taxon>
        <taxon>Methanosarcinales</taxon>
        <taxon>Methanosarcinaceae</taxon>
        <taxon>Methanococcoides</taxon>
    </lineage>
</organism>
<reference evidence="8 9" key="1">
    <citation type="submission" date="2014-09" db="EMBL/GenBank/DDBJ databases">
        <title>Draft genome sequence of an obligately methylotrophic methanogen, Methanococcoides methylutens, isolated from marine sediment.</title>
        <authorList>
            <person name="Guan Y."/>
            <person name="Ngugi D.K."/>
            <person name="Blom J."/>
            <person name="Ali S."/>
            <person name="Ferry J.G."/>
            <person name="Stingl U."/>
        </authorList>
    </citation>
    <scope>NUCLEOTIDE SEQUENCE [LARGE SCALE GENOMIC DNA]</scope>
    <source>
        <strain evidence="8 9">DSM 2657</strain>
    </source>
</reference>
<dbReference type="GO" id="GO:0006096">
    <property type="term" value="P:glycolytic process"/>
    <property type="evidence" value="ECO:0007669"/>
    <property type="project" value="UniProtKB-UniRule"/>
</dbReference>
<dbReference type="EC" id="2.7.1.146" evidence="7"/>
<dbReference type="OrthoDB" id="85200at2157"/>
<dbReference type="GO" id="GO:0043844">
    <property type="term" value="F:ADP-specific phosphofructokinase activity"/>
    <property type="evidence" value="ECO:0007669"/>
    <property type="project" value="UniProtKB-EC"/>
</dbReference>
<dbReference type="InterPro" id="IPR015990">
    <property type="entry name" value="ADP_PFK/GK_arc"/>
</dbReference>
<accession>A0A099T1Q1</accession>
<dbReference type="Proteomes" id="UP000029859">
    <property type="component" value="Unassembled WGS sequence"/>
</dbReference>
<dbReference type="GO" id="GO:0005737">
    <property type="term" value="C:cytoplasm"/>
    <property type="evidence" value="ECO:0007669"/>
    <property type="project" value="UniProtKB-SubCell"/>
</dbReference>